<comment type="caution">
    <text evidence="5">The sequence shown here is derived from an EMBL/GenBank/DDBJ whole genome shotgun (WGS) entry which is preliminary data.</text>
</comment>
<proteinExistence type="predicted"/>
<dbReference type="SUPFAM" id="SSF63817">
    <property type="entry name" value="Sortase"/>
    <property type="match status" value="1"/>
</dbReference>
<evidence type="ECO:0000313" key="6">
    <source>
        <dbReference type="Proteomes" id="UP000468668"/>
    </source>
</evidence>
<evidence type="ECO:0000313" key="5">
    <source>
        <dbReference type="EMBL" id="KAB1640218.1"/>
    </source>
</evidence>
<reference evidence="5 6" key="1">
    <citation type="submission" date="2019-09" db="EMBL/GenBank/DDBJ databases">
        <title>Whole genome shotgun sequencing (WGS) of Ellagibacter isourolithinifaciens DSM 104140(T) and Adlercreutzia muris DSM 29508(T).</title>
        <authorList>
            <person name="Stoll D.A."/>
            <person name="Danylec N."/>
            <person name="Huch M."/>
        </authorList>
    </citation>
    <scope>NUCLEOTIDE SEQUENCE [LARGE SCALE GENOMIC DNA]</scope>
    <source>
        <strain evidence="5 6">DSM 104140</strain>
    </source>
</reference>
<dbReference type="InterPro" id="IPR009835">
    <property type="entry name" value="SrtB"/>
</dbReference>
<dbReference type="InterPro" id="IPR005754">
    <property type="entry name" value="Sortase"/>
</dbReference>
<gene>
    <name evidence="5" type="ORF">F8C90_07105</name>
</gene>
<keyword evidence="4" id="KW-0812">Transmembrane</keyword>
<evidence type="ECO:0000256" key="3">
    <source>
        <dbReference type="SAM" id="MobiDB-lite"/>
    </source>
</evidence>
<accession>A0A6N6NR36</accession>
<feature type="active site" description="Acyl-thioester intermediate" evidence="2">
    <location>
        <position position="267"/>
    </location>
</feature>
<keyword evidence="4" id="KW-1133">Transmembrane helix</keyword>
<sequence>MANDKTKPTEEDIAPKHAKAPSANASGTGDGSHKKCPQIAALIVLLVVLVCAAIAGGAYLVWQNAQIAKSAEEAATTPEPEAPAASQDAADPRVENPIDFASLRLENPDIYAWIYIPGTDVNYPVVQHPTDDTFYLKHNKDGEWSEEGAIYTQLANRTDFSDPVTVIYGHNLVQGTMFTTLHRFENKNFFDSHEDMYLYTDGHILTYRVIAAYQYDNRHILNSFNFSDPTIVQQYFESVLSPDSLVENVREGTTLTSSDKIVQLSTCTGDSNHIVRRYLVTGVLVSDQPTY</sequence>
<keyword evidence="6" id="KW-1185">Reference proteome</keyword>
<dbReference type="Proteomes" id="UP000468668">
    <property type="component" value="Unassembled WGS sequence"/>
</dbReference>
<dbReference type="Gene3D" id="2.40.260.10">
    <property type="entry name" value="Sortase"/>
    <property type="match status" value="1"/>
</dbReference>
<dbReference type="InterPro" id="IPR023365">
    <property type="entry name" value="Sortase_dom-sf"/>
</dbReference>
<dbReference type="Pfam" id="PF04203">
    <property type="entry name" value="Sortase"/>
    <property type="match status" value="1"/>
</dbReference>
<dbReference type="CDD" id="cd05826">
    <property type="entry name" value="Sortase_B"/>
    <property type="match status" value="1"/>
</dbReference>
<dbReference type="GeneID" id="98658173"/>
<feature type="region of interest" description="Disordered" evidence="3">
    <location>
        <begin position="72"/>
        <end position="93"/>
    </location>
</feature>
<feature type="active site" description="Proton donor/acceptor" evidence="2">
    <location>
        <position position="170"/>
    </location>
</feature>
<dbReference type="AlphaFoldDB" id="A0A6N6NR36"/>
<feature type="compositionally biased region" description="Low complexity" evidence="3">
    <location>
        <begin position="73"/>
        <end position="85"/>
    </location>
</feature>
<feature type="compositionally biased region" description="Basic and acidic residues" evidence="3">
    <location>
        <begin position="1"/>
        <end position="15"/>
    </location>
</feature>
<keyword evidence="1" id="KW-0378">Hydrolase</keyword>
<keyword evidence="4" id="KW-0472">Membrane</keyword>
<evidence type="ECO:0000256" key="2">
    <source>
        <dbReference type="PIRSR" id="PIRSR605754-1"/>
    </source>
</evidence>
<feature type="region of interest" description="Disordered" evidence="3">
    <location>
        <begin position="1"/>
        <end position="31"/>
    </location>
</feature>
<evidence type="ECO:0000256" key="4">
    <source>
        <dbReference type="SAM" id="Phobius"/>
    </source>
</evidence>
<evidence type="ECO:0000256" key="1">
    <source>
        <dbReference type="ARBA" id="ARBA00022801"/>
    </source>
</evidence>
<protein>
    <submittedName>
        <fullName evidence="5">Class B sortase</fullName>
    </submittedName>
</protein>
<dbReference type="GO" id="GO:0016787">
    <property type="term" value="F:hydrolase activity"/>
    <property type="evidence" value="ECO:0007669"/>
    <property type="project" value="UniProtKB-KW"/>
</dbReference>
<organism evidence="5 6">
    <name type="scientific">Ellagibacter isourolithinifaciens</name>
    <dbReference type="NCBI Taxonomy" id="2137581"/>
    <lineage>
        <taxon>Bacteria</taxon>
        <taxon>Bacillati</taxon>
        <taxon>Actinomycetota</taxon>
        <taxon>Coriobacteriia</taxon>
        <taxon>Eggerthellales</taxon>
        <taxon>Eggerthellaceae</taxon>
        <taxon>Ellagibacter</taxon>
    </lineage>
</organism>
<name>A0A6N6NR36_9ACTN</name>
<dbReference type="EMBL" id="WAJR01000016">
    <property type="protein sequence ID" value="KAB1640218.1"/>
    <property type="molecule type" value="Genomic_DNA"/>
</dbReference>
<dbReference type="RefSeq" id="WP_158049831.1">
    <property type="nucleotide sequence ID" value="NZ_WAJR01000016.1"/>
</dbReference>
<feature type="transmembrane region" description="Helical" evidence="4">
    <location>
        <begin position="39"/>
        <end position="62"/>
    </location>
</feature>
<dbReference type="OrthoDB" id="3172795at2"/>